<evidence type="ECO:0000256" key="1">
    <source>
        <dbReference type="SAM" id="Phobius"/>
    </source>
</evidence>
<proteinExistence type="predicted"/>
<keyword evidence="1" id="KW-1133">Transmembrane helix</keyword>
<feature type="transmembrane region" description="Helical" evidence="1">
    <location>
        <begin position="196"/>
        <end position="213"/>
    </location>
</feature>
<feature type="transmembrane region" description="Helical" evidence="1">
    <location>
        <begin position="328"/>
        <end position="344"/>
    </location>
</feature>
<keyword evidence="1" id="KW-0812">Transmembrane</keyword>
<feature type="transmembrane region" description="Helical" evidence="1">
    <location>
        <begin position="94"/>
        <end position="114"/>
    </location>
</feature>
<evidence type="ECO:0000313" key="4">
    <source>
        <dbReference type="Proteomes" id="UP001144323"/>
    </source>
</evidence>
<feature type="transmembrane region" description="Helical" evidence="1">
    <location>
        <begin position="12"/>
        <end position="32"/>
    </location>
</feature>
<dbReference type="Proteomes" id="UP001144323">
    <property type="component" value="Unassembled WGS sequence"/>
</dbReference>
<feature type="domain" description="Acyltransferase 3" evidence="2">
    <location>
        <begin position="8"/>
        <end position="341"/>
    </location>
</feature>
<feature type="transmembrane region" description="Helical" evidence="1">
    <location>
        <begin position="234"/>
        <end position="252"/>
    </location>
</feature>
<accession>A0A9W6LQR7</accession>
<dbReference type="InterPro" id="IPR050879">
    <property type="entry name" value="Acyltransferase_3"/>
</dbReference>
<sequence>MRAADRLDYLDGWRVAAILMVFADHLGMNHAIGALYEKSPLGVIAQYGETGVFIFFFISGYVVSLGCLKEAAATGDFSARAFYIRRFFRIVPPLMAYLTTLLALGSAGVIDFGWDHFASAALYLCNSTAPGVACNWYVGHTWSLAFEAQFYFLFPAVFAWLALDRAPRFLPAAAAVAFAAVPAVFTIWWIGKIGCVIAYALFFAGFLAAKHSIRRDAPRALTALRVSDGWRIPVMIGAATIVFMPRSVIASFGADEAAKGALIAWYRLLYIGAVPTLVLLSGAAGTALRRLLSLGVLAWLGRASYSVYLWQQLCNGPVFNGLDAGSQIALMGVVILFCLMMFPLEQRLVGYGRALSRRLESPAAGRVQPPGILVST</sequence>
<feature type="transmembrane region" description="Helical" evidence="1">
    <location>
        <begin position="264"/>
        <end position="284"/>
    </location>
</feature>
<name>A0A9W6LQR7_9HYPH</name>
<reference evidence="3" key="1">
    <citation type="journal article" date="2023" name="Int. J. Syst. Evol. Microbiol.">
        <title>Methylocystis iwaonis sp. nov., a type II methane-oxidizing bacterium from surface soil of a rice paddy field in Japan, and emended description of the genus Methylocystis (ex Whittenbury et al. 1970) Bowman et al. 1993.</title>
        <authorList>
            <person name="Kaise H."/>
            <person name="Sawadogo J.B."/>
            <person name="Alam M.S."/>
            <person name="Ueno C."/>
            <person name="Dianou D."/>
            <person name="Shinjo R."/>
            <person name="Asakawa S."/>
        </authorList>
    </citation>
    <scope>NUCLEOTIDE SEQUENCE</scope>
    <source>
        <strain evidence="3">LMG27198</strain>
    </source>
</reference>
<organism evidence="3 4">
    <name type="scientific">Methylocystis echinoides</name>
    <dbReference type="NCBI Taxonomy" id="29468"/>
    <lineage>
        <taxon>Bacteria</taxon>
        <taxon>Pseudomonadati</taxon>
        <taxon>Pseudomonadota</taxon>
        <taxon>Alphaproteobacteria</taxon>
        <taxon>Hyphomicrobiales</taxon>
        <taxon>Methylocystaceae</taxon>
        <taxon>Methylocystis</taxon>
    </lineage>
</organism>
<dbReference type="RefSeq" id="WP_281800410.1">
    <property type="nucleotide sequence ID" value="NZ_BSEC01000001.1"/>
</dbReference>
<dbReference type="Pfam" id="PF01757">
    <property type="entry name" value="Acyl_transf_3"/>
    <property type="match status" value="1"/>
</dbReference>
<dbReference type="PANTHER" id="PTHR23028">
    <property type="entry name" value="ACETYLTRANSFERASE"/>
    <property type="match status" value="1"/>
</dbReference>
<feature type="transmembrane region" description="Helical" evidence="1">
    <location>
        <begin position="291"/>
        <end position="308"/>
    </location>
</feature>
<feature type="transmembrane region" description="Helical" evidence="1">
    <location>
        <begin position="52"/>
        <end position="73"/>
    </location>
</feature>
<keyword evidence="4" id="KW-1185">Reference proteome</keyword>
<comment type="caution">
    <text evidence="3">The sequence shown here is derived from an EMBL/GenBank/DDBJ whole genome shotgun (WGS) entry which is preliminary data.</text>
</comment>
<feature type="transmembrane region" description="Helical" evidence="1">
    <location>
        <begin position="169"/>
        <end position="190"/>
    </location>
</feature>
<dbReference type="GO" id="GO:0016747">
    <property type="term" value="F:acyltransferase activity, transferring groups other than amino-acyl groups"/>
    <property type="evidence" value="ECO:0007669"/>
    <property type="project" value="InterPro"/>
</dbReference>
<feature type="transmembrane region" description="Helical" evidence="1">
    <location>
        <begin position="142"/>
        <end position="162"/>
    </location>
</feature>
<dbReference type="GO" id="GO:0016020">
    <property type="term" value="C:membrane"/>
    <property type="evidence" value="ECO:0007669"/>
    <property type="project" value="TreeGrafter"/>
</dbReference>
<dbReference type="PANTHER" id="PTHR23028:SF53">
    <property type="entry name" value="ACYL_TRANSF_3 DOMAIN-CONTAINING PROTEIN"/>
    <property type="match status" value="1"/>
</dbReference>
<evidence type="ECO:0000313" key="3">
    <source>
        <dbReference type="EMBL" id="GLI91656.1"/>
    </source>
</evidence>
<dbReference type="AlphaFoldDB" id="A0A9W6LQR7"/>
<evidence type="ECO:0000259" key="2">
    <source>
        <dbReference type="Pfam" id="PF01757"/>
    </source>
</evidence>
<dbReference type="GO" id="GO:0009103">
    <property type="term" value="P:lipopolysaccharide biosynthetic process"/>
    <property type="evidence" value="ECO:0007669"/>
    <property type="project" value="TreeGrafter"/>
</dbReference>
<dbReference type="InterPro" id="IPR002656">
    <property type="entry name" value="Acyl_transf_3_dom"/>
</dbReference>
<keyword evidence="1" id="KW-0472">Membrane</keyword>
<gene>
    <name evidence="3" type="ORF">LMG27198_06480</name>
</gene>
<protein>
    <recommendedName>
        <fullName evidence="2">Acyltransferase 3 domain-containing protein</fullName>
    </recommendedName>
</protein>
<dbReference type="EMBL" id="BSEC01000001">
    <property type="protein sequence ID" value="GLI91656.1"/>
    <property type="molecule type" value="Genomic_DNA"/>
</dbReference>